<reference evidence="1 2" key="1">
    <citation type="submission" date="2020-05" db="EMBL/GenBank/DDBJ databases">
        <title>Identification and distribution of gene clusters putatively required for synthesis of sphingolipid metabolism inhibitors in phylogenetically diverse species of the filamentous fungus Fusarium.</title>
        <authorList>
            <person name="Kim H.-S."/>
            <person name="Busman M."/>
            <person name="Brown D.W."/>
            <person name="Divon H."/>
            <person name="Uhlig S."/>
            <person name="Proctor R.H."/>
        </authorList>
    </citation>
    <scope>NUCLEOTIDE SEQUENCE [LARGE SCALE GENOMIC DNA]</scope>
    <source>
        <strain evidence="1 2">NRRL 13617</strain>
    </source>
</reference>
<protein>
    <submittedName>
        <fullName evidence="1">Uncharacterized protein</fullName>
    </submittedName>
</protein>
<evidence type="ECO:0000313" key="1">
    <source>
        <dbReference type="EMBL" id="KAF5535473.1"/>
    </source>
</evidence>
<dbReference type="EMBL" id="JAAOAQ010000743">
    <property type="protein sequence ID" value="KAF5535473.1"/>
    <property type="molecule type" value="Genomic_DNA"/>
</dbReference>
<comment type="caution">
    <text evidence="1">The sequence shown here is derived from an EMBL/GenBank/DDBJ whole genome shotgun (WGS) entry which is preliminary data.</text>
</comment>
<dbReference type="PANTHER" id="PTHR10039">
    <property type="entry name" value="AMELOGENIN"/>
    <property type="match status" value="1"/>
</dbReference>
<sequence>MYNGNDILNYTTQRLNTRMSTNETHWRTSLTEKIHSLSSGSFLWAVLVVDETLARYDEGTSLSGLMRRIEDMPIELEELYGKMLTTTAYGDSLVIGKMFQWVLAANRPLRLDEWHHILAFIQPSKPASLASWRKSESFTETDDQLERKIKNLSRGLLEVSNKQHDILAEKNGEVSSINAGAGSLDHEEGSARVVRVIHRSVYDFFIFKGGFRSLGLESVNPLLDCHCTIANTCIDYLFIPELDEYVVARQRVNMASLVSASLCSETSFKSEEPPNVQVERQQQGRGSRNTFEDLEALPPWQPFEVVENWLAGGVLSSYADSIPGSIKRSASHESLVAATSQVLSDYPALLVYAITEVMLHVDLARLDPNPTEKTQHLLARLGDDGIWKRLRALQQERRTRKKTAEWLEAVAQNRLPPLSK</sequence>
<dbReference type="Proteomes" id="UP000582016">
    <property type="component" value="Unassembled WGS sequence"/>
</dbReference>
<name>A0A8H5IGB4_9HYPO</name>
<proteinExistence type="predicted"/>
<evidence type="ECO:0000313" key="2">
    <source>
        <dbReference type="Proteomes" id="UP000582016"/>
    </source>
</evidence>
<dbReference type="OrthoDB" id="7464126at2759"/>
<keyword evidence="2" id="KW-1185">Reference proteome</keyword>
<dbReference type="PANTHER" id="PTHR10039:SF5">
    <property type="entry name" value="NACHT DOMAIN-CONTAINING PROTEIN"/>
    <property type="match status" value="1"/>
</dbReference>
<organism evidence="1 2">
    <name type="scientific">Fusarium phyllophilum</name>
    <dbReference type="NCBI Taxonomy" id="47803"/>
    <lineage>
        <taxon>Eukaryota</taxon>
        <taxon>Fungi</taxon>
        <taxon>Dikarya</taxon>
        <taxon>Ascomycota</taxon>
        <taxon>Pezizomycotina</taxon>
        <taxon>Sordariomycetes</taxon>
        <taxon>Hypocreomycetidae</taxon>
        <taxon>Hypocreales</taxon>
        <taxon>Nectriaceae</taxon>
        <taxon>Fusarium</taxon>
        <taxon>Fusarium fujikuroi species complex</taxon>
    </lineage>
</organism>
<gene>
    <name evidence="1" type="ORF">FPHYL_13187</name>
</gene>
<accession>A0A8H5IGB4</accession>
<dbReference type="AlphaFoldDB" id="A0A8H5IGB4"/>